<proteinExistence type="predicted"/>
<dbReference type="AlphaFoldDB" id="A0A916S6G1"/>
<protein>
    <submittedName>
        <fullName evidence="1">Uncharacterized protein</fullName>
    </submittedName>
</protein>
<dbReference type="EMBL" id="BMHH01000004">
    <property type="protein sequence ID" value="GGA86529.1"/>
    <property type="molecule type" value="Genomic_DNA"/>
</dbReference>
<evidence type="ECO:0000313" key="2">
    <source>
        <dbReference type="Proteomes" id="UP000646478"/>
    </source>
</evidence>
<sequence length="57" mass="6607">MGKGGARKVPVPRTDREAIEFAVYHLDQFDVQSFLFDWLTGESIEKYLHPEGRQTCH</sequence>
<reference evidence="1" key="1">
    <citation type="journal article" date="2014" name="Int. J. Syst. Evol. Microbiol.">
        <title>Complete genome sequence of Corynebacterium casei LMG S-19264T (=DSM 44701T), isolated from a smear-ripened cheese.</title>
        <authorList>
            <consortium name="US DOE Joint Genome Institute (JGI-PGF)"/>
            <person name="Walter F."/>
            <person name="Albersmeier A."/>
            <person name="Kalinowski J."/>
            <person name="Ruckert C."/>
        </authorList>
    </citation>
    <scope>NUCLEOTIDE SEQUENCE</scope>
    <source>
        <strain evidence="1">CGMCC 1.15082</strain>
    </source>
</reference>
<dbReference type="RefSeq" id="WP_188822607.1">
    <property type="nucleotide sequence ID" value="NZ_BMHH01000004.1"/>
</dbReference>
<gene>
    <name evidence="1" type="ORF">GCM10011491_12720</name>
</gene>
<evidence type="ECO:0000313" key="1">
    <source>
        <dbReference type="EMBL" id="GGA86529.1"/>
    </source>
</evidence>
<reference evidence="1" key="2">
    <citation type="submission" date="2020-09" db="EMBL/GenBank/DDBJ databases">
        <authorList>
            <person name="Sun Q."/>
            <person name="Zhou Y."/>
        </authorList>
    </citation>
    <scope>NUCLEOTIDE SEQUENCE</scope>
    <source>
        <strain evidence="1">CGMCC 1.15082</strain>
    </source>
</reference>
<name>A0A916S6G1_9HYPH</name>
<accession>A0A916S6G1</accession>
<organism evidence="1 2">
    <name type="scientific">Brucella endophytica</name>
    <dbReference type="NCBI Taxonomy" id="1963359"/>
    <lineage>
        <taxon>Bacteria</taxon>
        <taxon>Pseudomonadati</taxon>
        <taxon>Pseudomonadota</taxon>
        <taxon>Alphaproteobacteria</taxon>
        <taxon>Hyphomicrobiales</taxon>
        <taxon>Brucellaceae</taxon>
        <taxon>Brucella/Ochrobactrum group</taxon>
        <taxon>Brucella</taxon>
    </lineage>
</organism>
<comment type="caution">
    <text evidence="1">The sequence shown here is derived from an EMBL/GenBank/DDBJ whole genome shotgun (WGS) entry which is preliminary data.</text>
</comment>
<dbReference type="Proteomes" id="UP000646478">
    <property type="component" value="Unassembled WGS sequence"/>
</dbReference>
<keyword evidence="2" id="KW-1185">Reference proteome</keyword>